<feature type="non-terminal residue" evidence="2">
    <location>
        <position position="1"/>
    </location>
</feature>
<accession>A0A2K3JZ84</accession>
<dbReference type="Proteomes" id="UP000236291">
    <property type="component" value="Unassembled WGS sequence"/>
</dbReference>
<keyword evidence="1" id="KW-0472">Membrane</keyword>
<sequence length="97" mass="11001">SLQAHAPDKWMWQSHLDDVYTVWGAYQLLTTQDAVALDVALDYLPKQTWLLKGFYLRRPIIVSLVAERLSRLITCSFLAALLVPFGLLSALGLTLLW</sequence>
<gene>
    <name evidence="2" type="ORF">L195_g059638</name>
</gene>
<evidence type="ECO:0000313" key="3">
    <source>
        <dbReference type="Proteomes" id="UP000236291"/>
    </source>
</evidence>
<organism evidence="2 3">
    <name type="scientific">Trifolium pratense</name>
    <name type="common">Red clover</name>
    <dbReference type="NCBI Taxonomy" id="57577"/>
    <lineage>
        <taxon>Eukaryota</taxon>
        <taxon>Viridiplantae</taxon>
        <taxon>Streptophyta</taxon>
        <taxon>Embryophyta</taxon>
        <taxon>Tracheophyta</taxon>
        <taxon>Spermatophyta</taxon>
        <taxon>Magnoliopsida</taxon>
        <taxon>eudicotyledons</taxon>
        <taxon>Gunneridae</taxon>
        <taxon>Pentapetalae</taxon>
        <taxon>rosids</taxon>
        <taxon>fabids</taxon>
        <taxon>Fabales</taxon>
        <taxon>Fabaceae</taxon>
        <taxon>Papilionoideae</taxon>
        <taxon>50 kb inversion clade</taxon>
        <taxon>NPAAA clade</taxon>
        <taxon>Hologalegina</taxon>
        <taxon>IRL clade</taxon>
        <taxon>Trifolieae</taxon>
        <taxon>Trifolium</taxon>
    </lineage>
</organism>
<feature type="transmembrane region" description="Helical" evidence="1">
    <location>
        <begin position="72"/>
        <end position="96"/>
    </location>
</feature>
<comment type="caution">
    <text evidence="2">The sequence shown here is derived from an EMBL/GenBank/DDBJ whole genome shotgun (WGS) entry which is preliminary data.</text>
</comment>
<evidence type="ECO:0000313" key="2">
    <source>
        <dbReference type="EMBL" id="PNX59334.1"/>
    </source>
</evidence>
<dbReference type="EMBL" id="ASHM01131601">
    <property type="protein sequence ID" value="PNX59334.1"/>
    <property type="molecule type" value="Genomic_DNA"/>
</dbReference>
<keyword evidence="1" id="KW-0812">Transmembrane</keyword>
<reference evidence="2 3" key="2">
    <citation type="journal article" date="2017" name="Front. Plant Sci.">
        <title>Gene Classification and Mining of Molecular Markers Useful in Red Clover (Trifolium pratense) Breeding.</title>
        <authorList>
            <person name="Istvanek J."/>
            <person name="Dluhosova J."/>
            <person name="Dluhos P."/>
            <person name="Patkova L."/>
            <person name="Nedelnik J."/>
            <person name="Repkova J."/>
        </authorList>
    </citation>
    <scope>NUCLEOTIDE SEQUENCE [LARGE SCALE GENOMIC DNA]</scope>
    <source>
        <strain evidence="3">cv. Tatra</strain>
        <tissue evidence="2">Young leaves</tissue>
    </source>
</reference>
<protein>
    <submittedName>
        <fullName evidence="2">Uncharacterized protein</fullName>
    </submittedName>
</protein>
<evidence type="ECO:0000256" key="1">
    <source>
        <dbReference type="SAM" id="Phobius"/>
    </source>
</evidence>
<proteinExistence type="predicted"/>
<name>A0A2K3JZ84_TRIPR</name>
<reference evidence="2 3" key="1">
    <citation type="journal article" date="2014" name="Am. J. Bot.">
        <title>Genome assembly and annotation for red clover (Trifolium pratense; Fabaceae).</title>
        <authorList>
            <person name="Istvanek J."/>
            <person name="Jaros M."/>
            <person name="Krenek A."/>
            <person name="Repkova J."/>
        </authorList>
    </citation>
    <scope>NUCLEOTIDE SEQUENCE [LARGE SCALE GENOMIC DNA]</scope>
    <source>
        <strain evidence="3">cv. Tatra</strain>
        <tissue evidence="2">Young leaves</tissue>
    </source>
</reference>
<dbReference type="AlphaFoldDB" id="A0A2K3JZ84"/>
<keyword evidence="1" id="KW-1133">Transmembrane helix</keyword>